<dbReference type="InterPro" id="IPR047111">
    <property type="entry name" value="YbaP-like"/>
</dbReference>
<dbReference type="AlphaFoldDB" id="A0A369CCE2"/>
<reference evidence="2 3" key="1">
    <citation type="submission" date="2018-07" db="EMBL/GenBank/DDBJ databases">
        <title>Genomic Encyclopedia of Type Strains, Phase IV (KMG-IV): sequencing the most valuable type-strain genomes for metagenomic binning, comparative biology and taxonomic classification.</title>
        <authorList>
            <person name="Goeker M."/>
        </authorList>
    </citation>
    <scope>NUCLEOTIDE SEQUENCE [LARGE SCALE GENOMIC DNA]</scope>
    <source>
        <strain evidence="2 3">DSM 26407</strain>
    </source>
</reference>
<evidence type="ECO:0000256" key="1">
    <source>
        <dbReference type="SAM" id="SignalP"/>
    </source>
</evidence>
<keyword evidence="3" id="KW-1185">Reference proteome</keyword>
<comment type="caution">
    <text evidence="2">The sequence shown here is derived from an EMBL/GenBank/DDBJ whole genome shotgun (WGS) entry which is preliminary data.</text>
</comment>
<feature type="chain" id="PRO_5016745229" description="TraB family protein" evidence="1">
    <location>
        <begin position="26"/>
        <end position="328"/>
    </location>
</feature>
<sequence>MKRIFRAARLLILLLLAIQPAQAVAAAWVCEDGRGSSRVQAYPCDDFREESVDAPAADREQRHFLWAVRAEGATVWLVGSIHYGSAAMYPLPAAMRRAFAAATTLAVEADITNADIGGLRELLDTRGRYPPGERLQDHLSPATRERLDAAVDKVGVYRGLIERQRPWLAAMVLETAAARREGFREEAGVDRYFLNRRGSRELVQLESLRWQVEMLAGLPEPAQLRLLEQALDSVEQAETLYPELVRAWRGGDSAAIERLSLGSLRRDEGGETLYAALFAQRNAAMADGVVALLEQPGEAFMVVGAAHLVGADGVVERLRRRGYVVEQH</sequence>
<evidence type="ECO:0000313" key="3">
    <source>
        <dbReference type="Proteomes" id="UP000252707"/>
    </source>
</evidence>
<protein>
    <recommendedName>
        <fullName evidence="4">TraB family protein</fullName>
    </recommendedName>
</protein>
<accession>A0A369CCE2</accession>
<evidence type="ECO:0008006" key="4">
    <source>
        <dbReference type="Google" id="ProtNLM"/>
    </source>
</evidence>
<dbReference type="EMBL" id="QPJY01000003">
    <property type="protein sequence ID" value="RCX31211.1"/>
    <property type="molecule type" value="Genomic_DNA"/>
</dbReference>
<dbReference type="Proteomes" id="UP000252707">
    <property type="component" value="Unassembled WGS sequence"/>
</dbReference>
<gene>
    <name evidence="2" type="ORF">DFQ59_103177</name>
</gene>
<proteinExistence type="predicted"/>
<feature type="signal peptide" evidence="1">
    <location>
        <begin position="1"/>
        <end position="25"/>
    </location>
</feature>
<dbReference type="PANTHER" id="PTHR40590">
    <property type="entry name" value="CYTOPLASMIC PROTEIN-RELATED"/>
    <property type="match status" value="1"/>
</dbReference>
<dbReference type="CDD" id="cd14789">
    <property type="entry name" value="Tiki"/>
    <property type="match status" value="1"/>
</dbReference>
<dbReference type="Pfam" id="PF01963">
    <property type="entry name" value="TraB_PrgY_gumN"/>
    <property type="match status" value="1"/>
</dbReference>
<organism evidence="2 3">
    <name type="scientific">Thioalbus denitrificans</name>
    <dbReference type="NCBI Taxonomy" id="547122"/>
    <lineage>
        <taxon>Bacteria</taxon>
        <taxon>Pseudomonadati</taxon>
        <taxon>Pseudomonadota</taxon>
        <taxon>Gammaproteobacteria</taxon>
        <taxon>Chromatiales</taxon>
        <taxon>Ectothiorhodospiraceae</taxon>
        <taxon>Thioalbus</taxon>
    </lineage>
</organism>
<dbReference type="RefSeq" id="WP_114279393.1">
    <property type="nucleotide sequence ID" value="NZ_QPJY01000003.1"/>
</dbReference>
<dbReference type="OrthoDB" id="357294at2"/>
<name>A0A369CCE2_9GAMM</name>
<evidence type="ECO:0000313" key="2">
    <source>
        <dbReference type="EMBL" id="RCX31211.1"/>
    </source>
</evidence>
<keyword evidence="1" id="KW-0732">Signal</keyword>
<dbReference type="PANTHER" id="PTHR40590:SF1">
    <property type="entry name" value="CYTOPLASMIC PROTEIN"/>
    <property type="match status" value="1"/>
</dbReference>
<dbReference type="InterPro" id="IPR002816">
    <property type="entry name" value="TraB/PrgY/GumN_fam"/>
</dbReference>